<comment type="caution">
    <text evidence="2">The sequence shown here is derived from an EMBL/GenBank/DDBJ whole genome shotgun (WGS) entry which is preliminary data.</text>
</comment>
<evidence type="ECO:0000313" key="3">
    <source>
        <dbReference type="Proteomes" id="UP000562027"/>
    </source>
</evidence>
<evidence type="ECO:0000313" key="2">
    <source>
        <dbReference type="EMBL" id="MBB4842724.1"/>
    </source>
</evidence>
<reference evidence="2 3" key="1">
    <citation type="submission" date="2020-08" db="EMBL/GenBank/DDBJ databases">
        <title>Functional genomics of gut bacteria from endangered species of beetles.</title>
        <authorList>
            <person name="Carlos-Shanley C."/>
        </authorList>
    </citation>
    <scope>NUCLEOTIDE SEQUENCE [LARGE SCALE GENOMIC DNA]</scope>
    <source>
        <strain evidence="2 3">S00239</strain>
    </source>
</reference>
<organism evidence="2 3">
    <name type="scientific">Roseateles oligotrophus</name>
    <dbReference type="NCBI Taxonomy" id="1769250"/>
    <lineage>
        <taxon>Bacteria</taxon>
        <taxon>Pseudomonadati</taxon>
        <taxon>Pseudomonadota</taxon>
        <taxon>Betaproteobacteria</taxon>
        <taxon>Burkholderiales</taxon>
        <taxon>Sphaerotilaceae</taxon>
        <taxon>Roseateles</taxon>
    </lineage>
</organism>
<dbReference type="EMBL" id="JACHLP010000002">
    <property type="protein sequence ID" value="MBB4842724.1"/>
    <property type="molecule type" value="Genomic_DNA"/>
</dbReference>
<evidence type="ECO:0000256" key="1">
    <source>
        <dbReference type="SAM" id="MobiDB-lite"/>
    </source>
</evidence>
<dbReference type="AlphaFoldDB" id="A0A840L2M4"/>
<dbReference type="RefSeq" id="WP_184297297.1">
    <property type="nucleotide sequence ID" value="NZ_JACHLP010000002.1"/>
</dbReference>
<name>A0A840L2M4_9BURK</name>
<dbReference type="Proteomes" id="UP000562027">
    <property type="component" value="Unassembled WGS sequence"/>
</dbReference>
<accession>A0A840L2M4</accession>
<proteinExistence type="predicted"/>
<gene>
    <name evidence="2" type="ORF">HNP55_001239</name>
</gene>
<feature type="compositionally biased region" description="Low complexity" evidence="1">
    <location>
        <begin position="666"/>
        <end position="679"/>
    </location>
</feature>
<sequence>MISRFRRLFFLNQEGGCSASSPPTLHAAPGRSRSAYSFCLLALPALMTACGGGGGGSSPDVPSPSPIPLEPPALSSRCEPGSVARLALEAKPQQGRNTELSLLACAAASLSGLKWTQTAGPALNSLSSRAQAISVEPTAAGPYRFDLSYVDGQGRSFIAPVQFSAAPASEPLQLVLRGEPSALSGSKLSLRAWLPQLTPSELAQATVSWSQTAGPTVELGNAGSSSSLRLVLTAPVVSSDSIVALSASLSLPDGRRASGQFNLLVQAQGTLPSDPLFGSSEPVSRVYPYQAQGPYAAALKDCIYSPTLSRSNLCTLNRLPLLGQQTAGAAPSVEQVMQRVLVSHDWMAEVFERFLREQDVNGDFRRMLSAVTAVVIGGQVRPAFYWNATGAIYLDASYLWLTPAQRDTLSEAPDPRSANGQSLQYATPWRYVKDNRHALTSYAVLERQSRGLGELPYELGRLLYHELTHAGDFLPPAVQASLDGSKRVYEASPALTPSQELFNRLPFYSSTMQGLARVLSFGEAPTLLQTSYTPGDITYFFSKDRVNDDYSYSVPSGANFSREDAAMLVEEAMMQLRYGVLRDFAITNQLATGASSADLIVNWGQRGRIGEPAIRPRLQLVLNQIMPWLPPDISANLAPPLALRAGQSWGANLDLAALASGRSRALSSQQQLNEQEQTTRVLRAR</sequence>
<protein>
    <submittedName>
        <fullName evidence="2">Uncharacterized protein</fullName>
    </submittedName>
</protein>
<feature type="region of interest" description="Disordered" evidence="1">
    <location>
        <begin position="666"/>
        <end position="685"/>
    </location>
</feature>
<keyword evidence="3" id="KW-1185">Reference proteome</keyword>